<name>A0A0D0J2G7_9BACT</name>
<proteinExistence type="inferred from homology"/>
<dbReference type="InterPro" id="IPR011303">
    <property type="entry name" value="RnfD_bac"/>
</dbReference>
<comment type="similarity">
    <text evidence="10">Belongs to the NqrB/RnfD family.</text>
</comment>
<dbReference type="EMBL" id="JXQK01000018">
    <property type="protein sequence ID" value="KIP64691.1"/>
    <property type="molecule type" value="Genomic_DNA"/>
</dbReference>
<comment type="subunit">
    <text evidence="10">The complex is composed of six subunits: RnfA, RnfB, RnfC, RnfD, RnfE and RnfG.</text>
</comment>
<dbReference type="OrthoDB" id="9776359at2"/>
<keyword evidence="3 10" id="KW-0285">Flavoprotein</keyword>
<keyword evidence="4 10" id="KW-0288">FMN</keyword>
<dbReference type="Pfam" id="PF03116">
    <property type="entry name" value="NQR2_RnfD_RnfE"/>
    <property type="match status" value="1"/>
</dbReference>
<feature type="transmembrane region" description="Helical" evidence="10">
    <location>
        <begin position="125"/>
        <end position="145"/>
    </location>
</feature>
<evidence type="ECO:0000256" key="6">
    <source>
        <dbReference type="ARBA" id="ARBA00022967"/>
    </source>
</evidence>
<evidence type="ECO:0000256" key="4">
    <source>
        <dbReference type="ARBA" id="ARBA00022643"/>
    </source>
</evidence>
<keyword evidence="9 10" id="KW-0472">Membrane</keyword>
<comment type="function">
    <text evidence="10">Part of a membrane-bound complex that couples electron transfer with translocation of ions across the membrane.</text>
</comment>
<keyword evidence="11" id="KW-0830">Ubiquinone</keyword>
<dbReference type="GO" id="GO:0005886">
    <property type="term" value="C:plasma membrane"/>
    <property type="evidence" value="ECO:0007669"/>
    <property type="project" value="UniProtKB-SubCell"/>
</dbReference>
<dbReference type="PANTHER" id="PTHR30578:SF0">
    <property type="entry name" value="ION-TRANSLOCATING OXIDOREDUCTASE COMPLEX SUBUNIT D"/>
    <property type="match status" value="1"/>
</dbReference>
<keyword evidence="2 10" id="KW-0597">Phosphoprotein</keyword>
<feature type="transmembrane region" description="Helical" evidence="10">
    <location>
        <begin position="195"/>
        <end position="216"/>
    </location>
</feature>
<keyword evidence="7 10" id="KW-0249">Electron transport</keyword>
<dbReference type="STRING" id="1602171.ST44_01950"/>
<comment type="subcellular location">
    <subcellularLocation>
        <location evidence="10">Cell membrane</location>
        <topology evidence="10">Multi-pass membrane protein</topology>
    </subcellularLocation>
</comment>
<organism evidence="11 12">
    <name type="scientific">Prevotella pectinovora</name>
    <dbReference type="NCBI Taxonomy" id="1602169"/>
    <lineage>
        <taxon>Bacteria</taxon>
        <taxon>Pseudomonadati</taxon>
        <taxon>Bacteroidota</taxon>
        <taxon>Bacteroidia</taxon>
        <taxon>Bacteroidales</taxon>
        <taxon>Prevotellaceae</taxon>
        <taxon>Prevotella</taxon>
    </lineage>
</organism>
<keyword evidence="12" id="KW-1185">Reference proteome</keyword>
<evidence type="ECO:0000256" key="5">
    <source>
        <dbReference type="ARBA" id="ARBA00022692"/>
    </source>
</evidence>
<evidence type="ECO:0000256" key="1">
    <source>
        <dbReference type="ARBA" id="ARBA00022448"/>
    </source>
</evidence>
<dbReference type="PANTHER" id="PTHR30578">
    <property type="entry name" value="ELECTRON TRANSPORT COMPLEX PROTEIN RNFD"/>
    <property type="match status" value="1"/>
</dbReference>
<dbReference type="AlphaFoldDB" id="A0A0D0J2G7"/>
<dbReference type="HAMAP" id="MF_00462">
    <property type="entry name" value="RsxD_RnfD"/>
    <property type="match status" value="1"/>
</dbReference>
<gene>
    <name evidence="10" type="primary">rnfD</name>
    <name evidence="11" type="ORF">ST44_01950</name>
</gene>
<feature type="transmembrane region" description="Helical" evidence="10">
    <location>
        <begin position="95"/>
        <end position="113"/>
    </location>
</feature>
<sequence length="335" mass="35727">MSNLIVSLSPHAHGTDSVERNMYGVILALVPALLVSFFYFGIGSAIVCLTSVAACMFFEWAITKYLLKKESTVLDGSAILTGLLLGFNLPSNLPVWIVLIGALVAIGVGKMTFGGLGCNPFNPALVGRCFLLVSFPVEMTSWPVAGQLLKYTDATTAATPLSVMKNAIKTGDASCLNQLPDSMSMLLGNPGLNNGAGTVGEVCALALLLGLAFMLWKKIITWHIPVSIIATVFVFSGILHLANPVYASPVAELLSGGLMLGAIFMATDYVTSPMTYKGQLIYGVAIGFLTVVIRNWGAYPEGMSFAILIMNAFTPLINAYIKPKRFGEVIKKEDK</sequence>
<dbReference type="NCBIfam" id="TIGR01946">
    <property type="entry name" value="rnfD"/>
    <property type="match status" value="1"/>
</dbReference>
<keyword evidence="5 10" id="KW-0812">Transmembrane</keyword>
<dbReference type="InterPro" id="IPR004338">
    <property type="entry name" value="NqrB/RnfD"/>
</dbReference>
<evidence type="ECO:0000313" key="12">
    <source>
        <dbReference type="Proteomes" id="UP000032046"/>
    </source>
</evidence>
<keyword evidence="8 10" id="KW-1133">Transmembrane helix</keyword>
<dbReference type="GO" id="GO:0022900">
    <property type="term" value="P:electron transport chain"/>
    <property type="evidence" value="ECO:0007669"/>
    <property type="project" value="UniProtKB-UniRule"/>
</dbReference>
<keyword evidence="10" id="KW-1003">Cell membrane</keyword>
<feature type="transmembrane region" description="Helical" evidence="10">
    <location>
        <begin position="303"/>
        <end position="321"/>
    </location>
</feature>
<feature type="transmembrane region" description="Helical" evidence="10">
    <location>
        <begin position="253"/>
        <end position="271"/>
    </location>
</feature>
<reference evidence="11 12" key="1">
    <citation type="submission" date="2015-01" db="EMBL/GenBank/DDBJ databases">
        <title>Comparative genomics of non-oral Prevotella species.</title>
        <authorList>
            <person name="Accetto T."/>
            <person name="Nograsek B."/>
            <person name="Avgustin G."/>
        </authorList>
    </citation>
    <scope>NUCLEOTIDE SEQUENCE [LARGE SCALE GENOMIC DNA]</scope>
    <source>
        <strain evidence="11 12">P5-119</strain>
    </source>
</reference>
<keyword evidence="1 10" id="KW-0813">Transport</keyword>
<keyword evidence="6 10" id="KW-1278">Translocase</keyword>
<evidence type="ECO:0000256" key="10">
    <source>
        <dbReference type="HAMAP-Rule" id="MF_00462"/>
    </source>
</evidence>
<feature type="modified residue" description="FMN phosphoryl threonine" evidence="10">
    <location>
        <position position="159"/>
    </location>
</feature>
<feature type="transmembrane region" description="Helical" evidence="10">
    <location>
        <begin position="280"/>
        <end position="297"/>
    </location>
</feature>
<evidence type="ECO:0000256" key="7">
    <source>
        <dbReference type="ARBA" id="ARBA00022982"/>
    </source>
</evidence>
<protein>
    <recommendedName>
        <fullName evidence="10">Ion-translocating oxidoreductase complex subunit D</fullName>
        <ecNumber evidence="10">7.-.-.-</ecNumber>
    </recommendedName>
    <alternativeName>
        <fullName evidence="10">Rnf electron transport complex subunit D</fullName>
    </alternativeName>
</protein>
<evidence type="ECO:0000256" key="2">
    <source>
        <dbReference type="ARBA" id="ARBA00022553"/>
    </source>
</evidence>
<accession>A0A0D0J2G7</accession>
<feature type="transmembrane region" description="Helical" evidence="10">
    <location>
        <begin position="228"/>
        <end position="247"/>
    </location>
</feature>
<evidence type="ECO:0000256" key="9">
    <source>
        <dbReference type="ARBA" id="ARBA00023136"/>
    </source>
</evidence>
<comment type="caution">
    <text evidence="11">The sequence shown here is derived from an EMBL/GenBank/DDBJ whole genome shotgun (WGS) entry which is preliminary data.</text>
</comment>
<dbReference type="RefSeq" id="WP_022316596.1">
    <property type="nucleotide sequence ID" value="NZ_JAXESS010000115.1"/>
</dbReference>
<dbReference type="EC" id="7.-.-.-" evidence="10"/>
<dbReference type="GO" id="GO:0055085">
    <property type="term" value="P:transmembrane transport"/>
    <property type="evidence" value="ECO:0007669"/>
    <property type="project" value="InterPro"/>
</dbReference>
<evidence type="ECO:0000256" key="3">
    <source>
        <dbReference type="ARBA" id="ARBA00022630"/>
    </source>
</evidence>
<evidence type="ECO:0000313" key="11">
    <source>
        <dbReference type="EMBL" id="KIP64691.1"/>
    </source>
</evidence>
<dbReference type="Proteomes" id="UP000032046">
    <property type="component" value="Unassembled WGS sequence"/>
</dbReference>
<comment type="cofactor">
    <cofactor evidence="10">
        <name>FMN</name>
        <dbReference type="ChEBI" id="CHEBI:58210"/>
    </cofactor>
</comment>
<evidence type="ECO:0000256" key="8">
    <source>
        <dbReference type="ARBA" id="ARBA00022989"/>
    </source>
</evidence>